<evidence type="ECO:0000313" key="2">
    <source>
        <dbReference type="Proteomes" id="UP000178319"/>
    </source>
</evidence>
<dbReference type="Proteomes" id="UP000178319">
    <property type="component" value="Unassembled WGS sequence"/>
</dbReference>
<reference evidence="1 2" key="1">
    <citation type="journal article" date="2016" name="Nat. Commun.">
        <title>Thousands of microbial genomes shed light on interconnected biogeochemical processes in an aquifer system.</title>
        <authorList>
            <person name="Anantharaman K."/>
            <person name="Brown C.T."/>
            <person name="Hug L.A."/>
            <person name="Sharon I."/>
            <person name="Castelle C.J."/>
            <person name="Probst A.J."/>
            <person name="Thomas B.C."/>
            <person name="Singh A."/>
            <person name="Wilkins M.J."/>
            <person name="Karaoz U."/>
            <person name="Brodie E.L."/>
            <person name="Williams K.H."/>
            <person name="Hubbard S.S."/>
            <person name="Banfield J.F."/>
        </authorList>
    </citation>
    <scope>NUCLEOTIDE SEQUENCE [LARGE SCALE GENOMIC DNA]</scope>
</reference>
<dbReference type="EMBL" id="MHBZ01000002">
    <property type="protein sequence ID" value="OGY12321.1"/>
    <property type="molecule type" value="Genomic_DNA"/>
</dbReference>
<protein>
    <submittedName>
        <fullName evidence="1">Uncharacterized protein</fullName>
    </submittedName>
</protein>
<dbReference type="AlphaFoldDB" id="A0A1G1VAN8"/>
<accession>A0A1G1VAN8</accession>
<name>A0A1G1VAN8_9BACT</name>
<evidence type="ECO:0000313" key="1">
    <source>
        <dbReference type="EMBL" id="OGY12321.1"/>
    </source>
</evidence>
<sequence>MCNDCSRGAGPEGSLGIFPQEQLTYEYRGHWKTNYDSPATPLPEEIDRQELLQLCPRHFASRGSRNTTHESDYFGVHGFFAAEVEDFSGAMVSRGLDGRLVEVGVPLNTNYGEAVYAHFGLPELPILPE</sequence>
<organism evidence="1 2">
    <name type="scientific">Candidatus Blackburnbacteria bacterium RIFCSPHIGHO2_02_FULL_44_20</name>
    <dbReference type="NCBI Taxonomy" id="1797516"/>
    <lineage>
        <taxon>Bacteria</taxon>
        <taxon>Candidatus Blackburniibacteriota</taxon>
    </lineage>
</organism>
<gene>
    <name evidence="1" type="ORF">A3D26_00050</name>
</gene>
<proteinExistence type="predicted"/>
<dbReference type="STRING" id="1797516.A3D26_00050"/>
<comment type="caution">
    <text evidence="1">The sequence shown here is derived from an EMBL/GenBank/DDBJ whole genome shotgun (WGS) entry which is preliminary data.</text>
</comment>